<reference evidence="2 3" key="1">
    <citation type="submission" date="2021-09" db="EMBL/GenBank/DDBJ databases">
        <title>Genomic insights and catalytic innovation underlie evolution of tropane alkaloids biosynthesis.</title>
        <authorList>
            <person name="Wang Y.-J."/>
            <person name="Tian T."/>
            <person name="Huang J.-P."/>
            <person name="Huang S.-X."/>
        </authorList>
    </citation>
    <scope>NUCLEOTIDE SEQUENCE [LARGE SCALE GENOMIC DNA]</scope>
    <source>
        <strain evidence="2">KIB-2018</strain>
        <tissue evidence="2">Leaf</tissue>
    </source>
</reference>
<dbReference type="PANTHER" id="PTHR36782:SF1">
    <property type="entry name" value="CALCIUM UNIPORTER PROTEIN"/>
    <property type="match status" value="1"/>
</dbReference>
<dbReference type="AlphaFoldDB" id="A0AAV8TNK9"/>
<keyword evidence="3" id="KW-1185">Reference proteome</keyword>
<organism evidence="2 3">
    <name type="scientific">Erythroxylum novogranatense</name>
    <dbReference type="NCBI Taxonomy" id="1862640"/>
    <lineage>
        <taxon>Eukaryota</taxon>
        <taxon>Viridiplantae</taxon>
        <taxon>Streptophyta</taxon>
        <taxon>Embryophyta</taxon>
        <taxon>Tracheophyta</taxon>
        <taxon>Spermatophyta</taxon>
        <taxon>Magnoliopsida</taxon>
        <taxon>eudicotyledons</taxon>
        <taxon>Gunneridae</taxon>
        <taxon>Pentapetalae</taxon>
        <taxon>rosids</taxon>
        <taxon>fabids</taxon>
        <taxon>Malpighiales</taxon>
        <taxon>Erythroxylaceae</taxon>
        <taxon>Erythroxylum</taxon>
    </lineage>
</organism>
<dbReference type="PANTHER" id="PTHR36782">
    <property type="entry name" value="BNAC03G62080D PROTEIN"/>
    <property type="match status" value="1"/>
</dbReference>
<dbReference type="InterPro" id="IPR057212">
    <property type="entry name" value="DUF7890"/>
</dbReference>
<name>A0AAV8TNK9_9ROSI</name>
<feature type="domain" description="DUF7890" evidence="1">
    <location>
        <begin position="76"/>
        <end position="121"/>
    </location>
</feature>
<dbReference type="Proteomes" id="UP001159364">
    <property type="component" value="Linkage Group LG04"/>
</dbReference>
<protein>
    <recommendedName>
        <fullName evidence="1">DUF7890 domain-containing protein</fullName>
    </recommendedName>
</protein>
<proteinExistence type="predicted"/>
<sequence length="137" mass="14968">MNVNVSAYRDPELGVKKIPRETMKGFGKPVYRDELSKKPSYKKKKSGCCLANSQKPSMFLSAEVGNKLSSAEDKGVTRVKVKMTKQEAARLMSKCKDGGVLGFKDVADELLQIPVHRITVMSPSTSDCGSLGTIPEE</sequence>
<accession>A0AAV8TNK9</accession>
<dbReference type="EMBL" id="JAIWQS010000004">
    <property type="protein sequence ID" value="KAJ8768522.1"/>
    <property type="molecule type" value="Genomic_DNA"/>
</dbReference>
<gene>
    <name evidence="2" type="ORF">K2173_022619</name>
</gene>
<evidence type="ECO:0000313" key="2">
    <source>
        <dbReference type="EMBL" id="KAJ8768522.1"/>
    </source>
</evidence>
<evidence type="ECO:0000259" key="1">
    <source>
        <dbReference type="Pfam" id="PF25418"/>
    </source>
</evidence>
<comment type="caution">
    <text evidence="2">The sequence shown here is derived from an EMBL/GenBank/DDBJ whole genome shotgun (WGS) entry which is preliminary data.</text>
</comment>
<dbReference type="Pfam" id="PF25418">
    <property type="entry name" value="DUF7890"/>
    <property type="match status" value="1"/>
</dbReference>
<evidence type="ECO:0000313" key="3">
    <source>
        <dbReference type="Proteomes" id="UP001159364"/>
    </source>
</evidence>